<evidence type="ECO:0000313" key="1">
    <source>
        <dbReference type="EMBL" id="TMW68653.1"/>
    </source>
</evidence>
<gene>
    <name evidence="1" type="ORF">Poli38472_006121</name>
</gene>
<name>A0A8K1FSL0_PYTOL</name>
<proteinExistence type="predicted"/>
<dbReference type="PANTHER" id="PTHR40375:SF2">
    <property type="entry name" value="SPORULATION-SPECIFIC PROTEIN 22"/>
    <property type="match status" value="1"/>
</dbReference>
<protein>
    <recommendedName>
        <fullName evidence="3">Protein ZIP4 homolog</fullName>
    </recommendedName>
</protein>
<reference evidence="1" key="1">
    <citation type="submission" date="2019-03" db="EMBL/GenBank/DDBJ databases">
        <title>Long read genome sequence of the mycoparasitic Pythium oligandrum ATCC 38472 isolated from sugarbeet rhizosphere.</title>
        <authorList>
            <person name="Gaulin E."/>
        </authorList>
    </citation>
    <scope>NUCLEOTIDE SEQUENCE</scope>
    <source>
        <strain evidence="1">ATCC 38472_TT</strain>
    </source>
</reference>
<organism evidence="1 2">
    <name type="scientific">Pythium oligandrum</name>
    <name type="common">Mycoparasitic fungus</name>
    <dbReference type="NCBI Taxonomy" id="41045"/>
    <lineage>
        <taxon>Eukaryota</taxon>
        <taxon>Sar</taxon>
        <taxon>Stramenopiles</taxon>
        <taxon>Oomycota</taxon>
        <taxon>Peronosporomycetes</taxon>
        <taxon>Pythiales</taxon>
        <taxon>Pythiaceae</taxon>
        <taxon>Pythium</taxon>
    </lineage>
</organism>
<dbReference type="EMBL" id="SPLM01000002">
    <property type="protein sequence ID" value="TMW68653.1"/>
    <property type="molecule type" value="Genomic_DNA"/>
</dbReference>
<dbReference type="GO" id="GO:0090173">
    <property type="term" value="P:regulation of synaptonemal complex assembly"/>
    <property type="evidence" value="ECO:0007669"/>
    <property type="project" value="InterPro"/>
</dbReference>
<dbReference type="OrthoDB" id="65716at2759"/>
<dbReference type="PANTHER" id="PTHR40375">
    <property type="entry name" value="SPORULATION-SPECIFIC PROTEIN 22"/>
    <property type="match status" value="1"/>
</dbReference>
<dbReference type="InterPro" id="IPR039057">
    <property type="entry name" value="Spo22/ZIP4"/>
</dbReference>
<dbReference type="AlphaFoldDB" id="A0A8K1FSL0"/>
<dbReference type="Proteomes" id="UP000794436">
    <property type="component" value="Unassembled WGS sequence"/>
</dbReference>
<evidence type="ECO:0000313" key="2">
    <source>
        <dbReference type="Proteomes" id="UP000794436"/>
    </source>
</evidence>
<evidence type="ECO:0008006" key="3">
    <source>
        <dbReference type="Google" id="ProtNLM"/>
    </source>
</evidence>
<sequence length="956" mass="107633">MEDEASVTLIRQAEAATEALEEVSRHAGGTHRRTSGEDQVVARIEATTRELRAMVDEMASRRVIMLAGAQVMEAGVVLYNASRSAYKTMSSEPKKTESELVFSVLVLRYLATRIMGLALACSGENDQSLHSSADQLTFFDECLDVLRSYGRVGSLLLEKATTDNERCTDYLQFASDALDHAMKVWSQIGLTTLTKLKQDLDLEEVIQDLWDFCLDRIRVIRFHRKKRMGDEDGNELSGINETLHELQMLLPYISSGIIELLELITVLSDDWKSNGYHEDQGSLVEEALRLCDTIEHSNDLTDGSSLKRFKRHILLNLLESLIVTGDVPKAEACLSVLGRDSSSLLCMIKLYVRHGRMDKAAQSLKMIFQQNDLKSSLTATRMYVEAQAYSESALQVFVDLERSYGDNILEIRTELACCRAMSTSIDMQKQARENFKHIGADASHSDRTVQKRITRAIIDATHNNYNAGSFENSIEWATLGLSFARTPSESAHYSRMISAAYLKMDLSSESWRFAQEAFKSDSSKKSLFSAFQAALASEILPPDTGVQLVQQVCQREDFEIRDLFTFGYAANEAHRHELSILIMDELCNLTLSAKWQETDIPIGILLQNAAQLAYRSAMQSSSGCGDLAPAETYTEKFLGYVDILLQACAELDRSKLKTFGPPQAFRWFFGMSITIAKSRNSLEIFVKSADIARCSDLLFNEQSLLHSREQDSLLTAISLAMAKLEAMSTDDLRFVLGIIERCVTLVDTTTDGDSTNYLEKCRLTIKVRLLDPDIDSLMKICQAAMGNNCEGFIEMGELVLNAARFDEATGVCAKYRELACAMFRYSLQLSLQQETTQVDQLSYLFRRLITLSESRQSAFEWFEQLLQLSNSIEICLPEIDVEWLVNKAWNFGIQEHRQERWKEAQRFMQLALALLGKFGTSLEQLSTNLHKQYDHVIAWQGKGRAISVDSGQNPVL</sequence>
<accession>A0A8K1FSL0</accession>
<comment type="caution">
    <text evidence="1">The sequence shown here is derived from an EMBL/GenBank/DDBJ whole genome shotgun (WGS) entry which is preliminary data.</text>
</comment>
<keyword evidence="2" id="KW-1185">Reference proteome</keyword>